<dbReference type="Pfam" id="PF07973">
    <property type="entry name" value="tRNA_SAD"/>
    <property type="match status" value="1"/>
</dbReference>
<dbReference type="InterPro" id="IPR012947">
    <property type="entry name" value="tRNA_SAD"/>
</dbReference>
<dbReference type="PANTHER" id="PTHR43462">
    <property type="entry name" value="ALANYL-TRNA EDITING PROTEIN"/>
    <property type="match status" value="1"/>
</dbReference>
<evidence type="ECO:0000259" key="4">
    <source>
        <dbReference type="Pfam" id="PF07973"/>
    </source>
</evidence>
<dbReference type="GO" id="GO:0043039">
    <property type="term" value="P:tRNA aminoacylation"/>
    <property type="evidence" value="ECO:0007669"/>
    <property type="project" value="InterPro"/>
</dbReference>
<reference evidence="5 6" key="1">
    <citation type="submission" date="2018-04" db="EMBL/GenBank/DDBJ databases">
        <title>Brenneria corticis sp.nov.</title>
        <authorList>
            <person name="Li Y."/>
        </authorList>
    </citation>
    <scope>NUCLEOTIDE SEQUENCE [LARGE SCALE GENOMIC DNA]</scope>
    <source>
        <strain evidence="5 6">CFCC 11842</strain>
    </source>
</reference>
<evidence type="ECO:0000256" key="3">
    <source>
        <dbReference type="ARBA" id="ARBA00022833"/>
    </source>
</evidence>
<dbReference type="Gene3D" id="3.30.980.10">
    <property type="entry name" value="Threonyl-trna Synthetase, Chain A, domain 2"/>
    <property type="match status" value="1"/>
</dbReference>
<dbReference type="Proteomes" id="UP000296159">
    <property type="component" value="Unassembled WGS sequence"/>
</dbReference>
<dbReference type="InterPro" id="IPR009000">
    <property type="entry name" value="Transl_B-barrel_sf"/>
</dbReference>
<dbReference type="Gene3D" id="2.40.30.130">
    <property type="match status" value="1"/>
</dbReference>
<dbReference type="InterPro" id="IPR051335">
    <property type="entry name" value="Alanyl-tRNA_Editing_Enzymes"/>
</dbReference>
<protein>
    <recommendedName>
        <fullName evidence="4">Threonyl/alanyl tRNA synthetase SAD domain-containing protein</fullName>
    </recommendedName>
</protein>
<dbReference type="GO" id="GO:0046872">
    <property type="term" value="F:metal ion binding"/>
    <property type="evidence" value="ECO:0007669"/>
    <property type="project" value="UniProtKB-KW"/>
</dbReference>
<dbReference type="GO" id="GO:0005524">
    <property type="term" value="F:ATP binding"/>
    <property type="evidence" value="ECO:0007669"/>
    <property type="project" value="InterPro"/>
</dbReference>
<comment type="caution">
    <text evidence="5">The sequence shown here is derived from an EMBL/GenBank/DDBJ whole genome shotgun (WGS) entry which is preliminary data.</text>
</comment>
<feature type="domain" description="Threonyl/alanyl tRNA synthetase SAD" evidence="4">
    <location>
        <begin position="167"/>
        <end position="203"/>
    </location>
</feature>
<name>A0A2U1TLI4_9GAMM</name>
<dbReference type="InterPro" id="IPR018163">
    <property type="entry name" value="Thr/Ala-tRNA-synth_IIc_edit"/>
</dbReference>
<dbReference type="RefSeq" id="WP_136168572.1">
    <property type="nucleotide sequence ID" value="NZ_KZ819101.1"/>
</dbReference>
<organism evidence="5 6">
    <name type="scientific">Brenneria corticis</name>
    <dbReference type="NCBI Taxonomy" id="2173106"/>
    <lineage>
        <taxon>Bacteria</taxon>
        <taxon>Pseudomonadati</taxon>
        <taxon>Pseudomonadota</taxon>
        <taxon>Gammaproteobacteria</taxon>
        <taxon>Enterobacterales</taxon>
        <taxon>Pectobacteriaceae</taxon>
        <taxon>Brenneria</taxon>
    </lineage>
</organism>
<evidence type="ECO:0000313" key="6">
    <source>
        <dbReference type="Proteomes" id="UP000296159"/>
    </source>
</evidence>
<evidence type="ECO:0000256" key="1">
    <source>
        <dbReference type="ARBA" id="ARBA00001947"/>
    </source>
</evidence>
<evidence type="ECO:0000313" key="5">
    <source>
        <dbReference type="EMBL" id="PWC10290.1"/>
    </source>
</evidence>
<proteinExistence type="predicted"/>
<comment type="cofactor">
    <cofactor evidence="1">
        <name>Zn(2+)</name>
        <dbReference type="ChEBI" id="CHEBI:29105"/>
    </cofactor>
</comment>
<dbReference type="EMBL" id="QDKH01000039">
    <property type="protein sequence ID" value="PWC10290.1"/>
    <property type="molecule type" value="Genomic_DNA"/>
</dbReference>
<sequence>MTKKLYWESDALFAQVEVMRCQDTEDGRYELQMIATPFYPQGGGQPCDLGWIGDAEVSHVSEDQGVIIHYVSSEVPLGTNNARVDGERRRVHSELHSAGHLIGHVLEQLDWHPIKAHHWPGDARVVFKPGENSQPVDVGKLQLLCNSLISQNLSCKVKIREDGYREVGFGDFSAYGCGGTHVKNLVELHGLKVLSLQKKKNQLTVHYEMDVKHTD</sequence>
<dbReference type="PANTHER" id="PTHR43462:SF2">
    <property type="entry name" value="THREONYL AND ALANYL TRNA SYNTHETASE SECOND ADDITIONAL DOMAIN-CONTAINING PROTEIN"/>
    <property type="match status" value="1"/>
</dbReference>
<keyword evidence="3" id="KW-0862">Zinc</keyword>
<gene>
    <name evidence="5" type="ORF">DDT56_22395</name>
</gene>
<keyword evidence="2" id="KW-0479">Metal-binding</keyword>
<accession>A0A2U1TLI4</accession>
<evidence type="ECO:0000256" key="2">
    <source>
        <dbReference type="ARBA" id="ARBA00022723"/>
    </source>
</evidence>
<dbReference type="SUPFAM" id="SSF50447">
    <property type="entry name" value="Translation proteins"/>
    <property type="match status" value="1"/>
</dbReference>
<dbReference type="AlphaFoldDB" id="A0A2U1TLI4"/>
<dbReference type="GO" id="GO:0004812">
    <property type="term" value="F:aminoacyl-tRNA ligase activity"/>
    <property type="evidence" value="ECO:0007669"/>
    <property type="project" value="InterPro"/>
</dbReference>
<keyword evidence="6" id="KW-1185">Reference proteome</keyword>
<dbReference type="SUPFAM" id="SSF55186">
    <property type="entry name" value="ThrRS/AlaRS common domain"/>
    <property type="match status" value="1"/>
</dbReference>